<dbReference type="AlphaFoldDB" id="A0A0C9WJY1"/>
<evidence type="ECO:0000313" key="1">
    <source>
        <dbReference type="EMBL" id="KIJ95484.1"/>
    </source>
</evidence>
<name>A0A0C9WJY1_9AGAR</name>
<evidence type="ECO:0000313" key="2">
    <source>
        <dbReference type="Proteomes" id="UP000054477"/>
    </source>
</evidence>
<organism evidence="1 2">
    <name type="scientific">Laccaria amethystina LaAM-08-1</name>
    <dbReference type="NCBI Taxonomy" id="1095629"/>
    <lineage>
        <taxon>Eukaryota</taxon>
        <taxon>Fungi</taxon>
        <taxon>Dikarya</taxon>
        <taxon>Basidiomycota</taxon>
        <taxon>Agaricomycotina</taxon>
        <taxon>Agaricomycetes</taxon>
        <taxon>Agaricomycetidae</taxon>
        <taxon>Agaricales</taxon>
        <taxon>Agaricineae</taxon>
        <taxon>Hydnangiaceae</taxon>
        <taxon>Laccaria</taxon>
    </lineage>
</organism>
<gene>
    <name evidence="1" type="ORF">K443DRAFT_325194</name>
</gene>
<dbReference type="EMBL" id="KN838754">
    <property type="protein sequence ID" value="KIJ95484.1"/>
    <property type="molecule type" value="Genomic_DNA"/>
</dbReference>
<protein>
    <submittedName>
        <fullName evidence="1">Uncharacterized protein</fullName>
    </submittedName>
</protein>
<keyword evidence="2" id="KW-1185">Reference proteome</keyword>
<reference evidence="1 2" key="1">
    <citation type="submission" date="2014-04" db="EMBL/GenBank/DDBJ databases">
        <authorList>
            <consortium name="DOE Joint Genome Institute"/>
            <person name="Kuo A."/>
            <person name="Kohler A."/>
            <person name="Nagy L.G."/>
            <person name="Floudas D."/>
            <person name="Copeland A."/>
            <person name="Barry K.W."/>
            <person name="Cichocki N."/>
            <person name="Veneault-Fourrey C."/>
            <person name="LaButti K."/>
            <person name="Lindquist E.A."/>
            <person name="Lipzen A."/>
            <person name="Lundell T."/>
            <person name="Morin E."/>
            <person name="Murat C."/>
            <person name="Sun H."/>
            <person name="Tunlid A."/>
            <person name="Henrissat B."/>
            <person name="Grigoriev I.V."/>
            <person name="Hibbett D.S."/>
            <person name="Martin F."/>
            <person name="Nordberg H.P."/>
            <person name="Cantor M.N."/>
            <person name="Hua S.X."/>
        </authorList>
    </citation>
    <scope>NUCLEOTIDE SEQUENCE [LARGE SCALE GENOMIC DNA]</scope>
    <source>
        <strain evidence="1 2">LaAM-08-1</strain>
    </source>
</reference>
<accession>A0A0C9WJY1</accession>
<dbReference type="Proteomes" id="UP000054477">
    <property type="component" value="Unassembled WGS sequence"/>
</dbReference>
<dbReference type="HOGENOM" id="CLU_2277926_0_0_1"/>
<reference evidence="2" key="2">
    <citation type="submission" date="2015-01" db="EMBL/GenBank/DDBJ databases">
        <title>Evolutionary Origins and Diversification of the Mycorrhizal Mutualists.</title>
        <authorList>
            <consortium name="DOE Joint Genome Institute"/>
            <consortium name="Mycorrhizal Genomics Consortium"/>
            <person name="Kohler A."/>
            <person name="Kuo A."/>
            <person name="Nagy L.G."/>
            <person name="Floudas D."/>
            <person name="Copeland A."/>
            <person name="Barry K.W."/>
            <person name="Cichocki N."/>
            <person name="Veneault-Fourrey C."/>
            <person name="LaButti K."/>
            <person name="Lindquist E.A."/>
            <person name="Lipzen A."/>
            <person name="Lundell T."/>
            <person name="Morin E."/>
            <person name="Murat C."/>
            <person name="Riley R."/>
            <person name="Ohm R."/>
            <person name="Sun H."/>
            <person name="Tunlid A."/>
            <person name="Henrissat B."/>
            <person name="Grigoriev I.V."/>
            <person name="Hibbett D.S."/>
            <person name="Martin F."/>
        </authorList>
    </citation>
    <scope>NUCLEOTIDE SEQUENCE [LARGE SCALE GENOMIC DNA]</scope>
    <source>
        <strain evidence="2">LaAM-08-1</strain>
    </source>
</reference>
<sequence>MSVRRSYSTDGDVLVNINFDRGFALQFGRIFVTSKSSAEVARITGPRLYNTVLCLRLIRFFQDMLFGHLQIGTCGLYFDPKAMHHLFWASIYDTPSMVTDIR</sequence>
<proteinExistence type="predicted"/>